<sequence>MTIATQMSPAGKTFARWSSSPLGADLVVGDGGMTVSTGTALVTPRLARSTIAHDSGSHGAEFFFWGDDPVVATIGVVMPTAPLSAEVGYSGGAGWRLHAGEVVANGVVLVSGLPIPIKGATVGIAVDIGSPSRARFFLDGEQVADLMVPVAGAIHFAVSLASTKAGGISCAANAGQWQALSAAAHAGWFIEDEQVEPMRLASEDYMTLATDAPASAAFMGLLASDGLSTVASVSFWPWENASRSGSAQVRVMDSQGLLDAAAIGALRGQPVAVRQVLQGQPLSTSVAVARFVLDRIDIEDDGRKLLTFRDAHNDLDSPLGRSVFLPPQGEGIAWQTMPAVIGAVRSAPCIAVNRDGSQQWLCDFPIGSVESVMDRGAKLEAGTAYTLGPRGQHLVLSSPPVGPVFADVSSQPDMAPATLRQALTEVFSRIGKASWSADDAQAIDQISGYGGVGFYGGDGATVRDALSGILTAYTADWWQDDDGVLRLARLIDPESIADADLRFDLDWNVFAGDLIVLPDLAPNLSRRLAYQPNGVILGAGDLITDLEQLPPERRQQLTSVCRGQAYSGGMLAARYAHADSAAPMVSRLDRKEDAQAEIERVVALYEVPRNFYAVRINARPDLRLRPGQVGRITYPRYGLQAGRKVLVSGVTSNPVTGDHVLKLWGA</sequence>
<reference evidence="3" key="1">
    <citation type="submission" date="2021-01" db="EMBL/GenBank/DDBJ databases">
        <title>Stenotrophomonas maltophilia.</title>
        <authorList>
            <person name="Yu Y."/>
        </authorList>
    </citation>
    <scope>NUCLEOTIDE SEQUENCE [LARGE SCALE GENOMIC DNA]</scope>
    <source>
        <strain evidence="3">As-6</strain>
    </source>
</reference>
<dbReference type="Proteomes" id="UP000784064">
    <property type="component" value="Unassembled WGS sequence"/>
</dbReference>
<dbReference type="AlphaFoldDB" id="A0AAW4GJC8"/>
<name>A0AAW4GJC8_9GAMM</name>
<evidence type="ECO:0000313" key="4">
    <source>
        <dbReference type="Proteomes" id="UP000784064"/>
    </source>
</evidence>
<protein>
    <recommendedName>
        <fullName evidence="5">B30.2/SPRY domain-containing protein</fullName>
    </recommendedName>
</protein>
<evidence type="ECO:0008006" key="5">
    <source>
        <dbReference type="Google" id="ProtNLM"/>
    </source>
</evidence>
<evidence type="ECO:0000313" key="1">
    <source>
        <dbReference type="EMBL" id="MBM9913971.1"/>
    </source>
</evidence>
<dbReference type="InterPro" id="IPR043136">
    <property type="entry name" value="B30.2/SPRY_sf"/>
</dbReference>
<evidence type="ECO:0000313" key="2">
    <source>
        <dbReference type="EMBL" id="MBM9936529.1"/>
    </source>
</evidence>
<dbReference type="RefSeq" id="WP_205404923.1">
    <property type="nucleotide sequence ID" value="NZ_JAFFTA010000017.1"/>
</dbReference>
<dbReference type="Gene3D" id="2.60.120.920">
    <property type="match status" value="1"/>
</dbReference>
<accession>A0AAW4GJC8</accession>
<dbReference type="Proteomes" id="UP000749453">
    <property type="component" value="Unassembled WGS sequence"/>
</dbReference>
<keyword evidence="3" id="KW-1185">Reference proteome</keyword>
<evidence type="ECO:0000313" key="3">
    <source>
        <dbReference type="Proteomes" id="UP000749453"/>
    </source>
</evidence>
<reference evidence="1" key="2">
    <citation type="submission" date="2021-01" db="EMBL/GenBank/DDBJ databases">
        <authorList>
            <person name="Yu Y."/>
        </authorList>
    </citation>
    <scope>NUCLEOTIDE SEQUENCE</scope>
    <source>
        <strain evidence="1">As-5</strain>
        <strain evidence="2">As-6</strain>
    </source>
</reference>
<comment type="caution">
    <text evidence="1">The sequence shown here is derived from an EMBL/GenBank/DDBJ whole genome shotgun (WGS) entry which is preliminary data.</text>
</comment>
<dbReference type="EMBL" id="JAFFTB010000001">
    <property type="protein sequence ID" value="MBM9936529.1"/>
    <property type="molecule type" value="Genomic_DNA"/>
</dbReference>
<organism evidence="1 4">
    <name type="scientific">Stenotrophomonas lactitubi</name>
    <dbReference type="NCBI Taxonomy" id="2045214"/>
    <lineage>
        <taxon>Bacteria</taxon>
        <taxon>Pseudomonadati</taxon>
        <taxon>Pseudomonadota</taxon>
        <taxon>Gammaproteobacteria</taxon>
        <taxon>Lysobacterales</taxon>
        <taxon>Lysobacteraceae</taxon>
        <taxon>Stenotrophomonas</taxon>
    </lineage>
</organism>
<gene>
    <name evidence="1" type="ORF">JJW18_10840</name>
    <name evidence="2" type="ORF">JJW19_00090</name>
</gene>
<dbReference type="EMBL" id="JAFFTA010000017">
    <property type="protein sequence ID" value="MBM9913971.1"/>
    <property type="molecule type" value="Genomic_DNA"/>
</dbReference>
<proteinExistence type="predicted"/>